<evidence type="ECO:0000313" key="2">
    <source>
        <dbReference type="Proteomes" id="UP000075288"/>
    </source>
</evidence>
<gene>
    <name evidence="1" type="ORF">B4098_1609</name>
</gene>
<comment type="caution">
    <text evidence="1">The sequence shown here is derived from an EMBL/GenBank/DDBJ whole genome shotgun (WGS) entry which is preliminary data.</text>
</comment>
<dbReference type="RefSeq" id="WP_160330837.1">
    <property type="nucleotide sequence ID" value="NZ_LQYG01000109.1"/>
</dbReference>
<evidence type="ECO:0000313" key="1">
    <source>
        <dbReference type="EMBL" id="KYC59615.1"/>
    </source>
</evidence>
<dbReference type="EMBL" id="LQYG01000109">
    <property type="protein sequence ID" value="KYC59615.1"/>
    <property type="molecule type" value="Genomic_DNA"/>
</dbReference>
<dbReference type="PATRIC" id="fig|1398.26.peg.1687"/>
<proteinExistence type="predicted"/>
<dbReference type="AlphaFoldDB" id="A0A150JQN5"/>
<name>A0A150JQN5_HEYCO</name>
<accession>A0A150JQN5</accession>
<protein>
    <submittedName>
        <fullName evidence="1">Uncharacterized protein</fullName>
    </submittedName>
</protein>
<organism evidence="1 2">
    <name type="scientific">Heyndrickxia coagulans</name>
    <name type="common">Weizmannia coagulans</name>
    <dbReference type="NCBI Taxonomy" id="1398"/>
    <lineage>
        <taxon>Bacteria</taxon>
        <taxon>Bacillati</taxon>
        <taxon>Bacillota</taxon>
        <taxon>Bacilli</taxon>
        <taxon>Bacillales</taxon>
        <taxon>Bacillaceae</taxon>
        <taxon>Heyndrickxia</taxon>
    </lineage>
</organism>
<dbReference type="Proteomes" id="UP000075288">
    <property type="component" value="Unassembled WGS sequence"/>
</dbReference>
<sequence length="49" mass="5987">MRVTELRKLIEKYSKDDLSKIIVELYKSIPKKVRDEKTVDMMLERIFRT</sequence>
<reference evidence="1 2" key="1">
    <citation type="submission" date="2016-01" db="EMBL/GenBank/DDBJ databases">
        <title>Genome Sequences of Twelve Sporeforming Bacillus Species Isolated from Foods.</title>
        <authorList>
            <person name="Berendsen E.M."/>
            <person name="Wells-Bennik M.H."/>
            <person name="Krawcyk A.O."/>
            <person name="De Jong A."/>
            <person name="Holsappel S."/>
            <person name="Eijlander R.T."/>
            <person name="Kuipers O.P."/>
        </authorList>
    </citation>
    <scope>NUCLEOTIDE SEQUENCE [LARGE SCALE GENOMIC DNA]</scope>
    <source>
        <strain evidence="1 2">B4098</strain>
    </source>
</reference>